<dbReference type="PANTHER" id="PTHR10039">
    <property type="entry name" value="AMELOGENIN"/>
    <property type="match status" value="1"/>
</dbReference>
<feature type="region of interest" description="Disordered" evidence="3">
    <location>
        <begin position="31"/>
        <end position="57"/>
    </location>
</feature>
<dbReference type="PANTHER" id="PTHR10039:SF5">
    <property type="entry name" value="NACHT DOMAIN-CONTAINING PROTEIN"/>
    <property type="match status" value="1"/>
</dbReference>
<reference evidence="5 6" key="1">
    <citation type="submission" date="2016-09" db="EMBL/GenBank/DDBJ databases">
        <authorList>
            <person name="Capua I."/>
            <person name="De Benedictis P."/>
            <person name="Joannis T."/>
            <person name="Lombin L.H."/>
            <person name="Cattoli G."/>
        </authorList>
    </citation>
    <scope>NUCLEOTIDE SEQUENCE [LARGE SCALE GENOMIC DNA]</scope>
    <source>
        <strain evidence="5 6">IMI 309357</strain>
    </source>
</reference>
<keyword evidence="6" id="KW-1185">Reference proteome</keyword>
<evidence type="ECO:0000256" key="2">
    <source>
        <dbReference type="SAM" id="Coils"/>
    </source>
</evidence>
<feature type="region of interest" description="Disordered" evidence="3">
    <location>
        <begin position="74"/>
        <end position="95"/>
    </location>
</feature>
<evidence type="ECO:0000256" key="3">
    <source>
        <dbReference type="SAM" id="MobiDB-lite"/>
    </source>
</evidence>
<dbReference type="InterPro" id="IPR056884">
    <property type="entry name" value="NPHP3-like_N"/>
</dbReference>
<evidence type="ECO:0000256" key="1">
    <source>
        <dbReference type="ARBA" id="ARBA00022737"/>
    </source>
</evidence>
<feature type="compositionally biased region" description="Gly residues" evidence="3">
    <location>
        <begin position="74"/>
        <end position="90"/>
    </location>
</feature>
<sequence length="921" mass="103656">MCLAFGSKKRNSNGYEKPRAFTQPYWGELPAPMPLLSDGQPPKHSEQHTYRGNHHGMHTEKLWSGFSRGFGGFGGGNGGDGGGGGGGDGGVQDHSPTDCIMEAAGLASSILTFIDISYKIAKGTYEIYKSATGATAENAHVSNVITDLQRATAELGPSSNERHDPELAHLSEQCRGLSNDLLKLLARLERREKKLLQSFKAAVVGARKQKDIASIERRLDQYRQQILLHLTLSISRFENEHAAKLDALHNQLSEVLESMQKEKSRPFSEEQKPIDWYRNEPHSQLDNVLHRDDPAEETARKTCHGTSITDQADEISPYVNDLKDLARLINDLKSLTNVVQVENKILENFVRETLAECANGRKLVLVNTFFWNSGLPLQKSLEGFYRTILFHTLRQCPELLDKVFPNPIGTASSPLQVGISLSELKAAFSRLQSLRNTAGYLFCYFVDGLDEYEGDPLEQKILAKMLQAWARADNIKIICSARPSNVIVDIFGADETFFNLHHLTKADIHNFAKTQFEEHLTEPKFKQGQTACLQMTQIIAENANGVFLWASLVVRALLNAALEHEDETSLRKRLEECPKDLNQLFHRMLYSINTSPSSQRQRYDFSTVPVQKLEDVVCDVKDSSEESSKRSRSSPRLVQKIWIPKYFMFMYQTLQWEGDSREWGPFSFLHLAAIYGATEYVEKTITRMDNPTSVDAFGTNLLYSASNSSDLNLVGLLLERGWNPNNYVSAWSSATSGEVSVSVWEAFLCDLVMQLGIHPRISSQGSFCRPKFEAPLPLMTHTLSILEKLLRYGVDVKVEVLIEEYDYRGYPKNPRPESQGQIPPKSLFRISLTQILQILQMMKPKNLVELESLLLSASETKKKGFTRILSRIGSRKPQKLPELASYPPVAMDDFLIKRWKPAGIVSLGGSRVVLDFYPKMI</sequence>
<keyword evidence="2" id="KW-0175">Coiled coil</keyword>
<proteinExistence type="predicted"/>
<evidence type="ECO:0000313" key="6">
    <source>
        <dbReference type="Proteomes" id="UP000176998"/>
    </source>
</evidence>
<protein>
    <recommendedName>
        <fullName evidence="4">Nephrocystin 3-like N-terminal domain-containing protein</fullName>
    </recommendedName>
</protein>
<evidence type="ECO:0000313" key="5">
    <source>
        <dbReference type="EMBL" id="OHE92815.1"/>
    </source>
</evidence>
<name>A0A1G4AUM9_9PEZI</name>
<dbReference type="RefSeq" id="XP_022469983.1">
    <property type="nucleotide sequence ID" value="XM_022623515.1"/>
</dbReference>
<comment type="caution">
    <text evidence="5">The sequence shown here is derived from an EMBL/GenBank/DDBJ whole genome shotgun (WGS) entry which is preliminary data.</text>
</comment>
<feature type="coiled-coil region" evidence="2">
    <location>
        <begin position="205"/>
        <end position="265"/>
    </location>
</feature>
<dbReference type="Proteomes" id="UP000176998">
    <property type="component" value="Unassembled WGS sequence"/>
</dbReference>
<keyword evidence="1" id="KW-0677">Repeat</keyword>
<organism evidence="5 6">
    <name type="scientific">Colletotrichum orchidophilum</name>
    <dbReference type="NCBI Taxonomy" id="1209926"/>
    <lineage>
        <taxon>Eukaryota</taxon>
        <taxon>Fungi</taxon>
        <taxon>Dikarya</taxon>
        <taxon>Ascomycota</taxon>
        <taxon>Pezizomycotina</taxon>
        <taxon>Sordariomycetes</taxon>
        <taxon>Hypocreomycetidae</taxon>
        <taxon>Glomerellales</taxon>
        <taxon>Glomerellaceae</taxon>
        <taxon>Colletotrichum</taxon>
    </lineage>
</organism>
<dbReference type="AlphaFoldDB" id="A0A1G4AUM9"/>
<dbReference type="Gene3D" id="1.25.40.20">
    <property type="entry name" value="Ankyrin repeat-containing domain"/>
    <property type="match status" value="1"/>
</dbReference>
<dbReference type="SUPFAM" id="SSF48403">
    <property type="entry name" value="Ankyrin repeat"/>
    <property type="match status" value="1"/>
</dbReference>
<gene>
    <name evidence="5" type="ORF">CORC01_11893</name>
</gene>
<feature type="domain" description="Nephrocystin 3-like N-terminal" evidence="4">
    <location>
        <begin position="365"/>
        <end position="482"/>
    </location>
</feature>
<dbReference type="GeneID" id="34565025"/>
<dbReference type="EMBL" id="MJBS01000136">
    <property type="protein sequence ID" value="OHE92815.1"/>
    <property type="molecule type" value="Genomic_DNA"/>
</dbReference>
<dbReference type="InterPro" id="IPR036770">
    <property type="entry name" value="Ankyrin_rpt-contain_sf"/>
</dbReference>
<accession>A0A1G4AUM9</accession>
<dbReference type="Pfam" id="PF24883">
    <property type="entry name" value="NPHP3_N"/>
    <property type="match status" value="1"/>
</dbReference>
<evidence type="ECO:0000259" key="4">
    <source>
        <dbReference type="Pfam" id="PF24883"/>
    </source>
</evidence>
<dbReference type="OrthoDB" id="443402at2759"/>